<reference evidence="1" key="1">
    <citation type="journal article" date="2020" name="mSystems">
        <title>Genome- and Community-Level Interaction Insights into Carbon Utilization and Element Cycling Functions of Hydrothermarchaeota in Hydrothermal Sediment.</title>
        <authorList>
            <person name="Zhou Z."/>
            <person name="Liu Y."/>
            <person name="Xu W."/>
            <person name="Pan J."/>
            <person name="Luo Z.H."/>
            <person name="Li M."/>
        </authorList>
    </citation>
    <scope>NUCLEOTIDE SEQUENCE [LARGE SCALE GENOMIC DNA]</scope>
    <source>
        <strain evidence="1">HyVt-456</strain>
    </source>
</reference>
<protein>
    <submittedName>
        <fullName evidence="1">Uncharacterized protein</fullName>
    </submittedName>
</protein>
<comment type="caution">
    <text evidence="1">The sequence shown here is derived from an EMBL/GenBank/DDBJ whole genome shotgun (WGS) entry which is preliminary data.</text>
</comment>
<sequence length="87" mass="9937">MNKTLFLLLSLTLLWGCVDDPFENHSLQLETEVGLTEAWLSLHVEGLKSDAVYTLQRDDTILFNNRLDVADTVIYDSLLTPATSYRY</sequence>
<feature type="non-terminal residue" evidence="1">
    <location>
        <position position="87"/>
    </location>
</feature>
<dbReference type="Proteomes" id="UP000886005">
    <property type="component" value="Unassembled WGS sequence"/>
</dbReference>
<gene>
    <name evidence="1" type="ORF">ENJ10_12425</name>
</gene>
<proteinExistence type="predicted"/>
<dbReference type="AlphaFoldDB" id="A0A7V1PV66"/>
<dbReference type="EMBL" id="DRLD01000348">
    <property type="protein sequence ID" value="HED11488.1"/>
    <property type="molecule type" value="Genomic_DNA"/>
</dbReference>
<evidence type="ECO:0000313" key="1">
    <source>
        <dbReference type="EMBL" id="HED11488.1"/>
    </source>
</evidence>
<accession>A0A7V1PV66</accession>
<name>A0A7V1PV66_CALAY</name>
<organism evidence="1">
    <name type="scientific">Caldithrix abyssi</name>
    <dbReference type="NCBI Taxonomy" id="187145"/>
    <lineage>
        <taxon>Bacteria</taxon>
        <taxon>Pseudomonadati</taxon>
        <taxon>Calditrichota</taxon>
        <taxon>Calditrichia</taxon>
        <taxon>Calditrichales</taxon>
        <taxon>Calditrichaceae</taxon>
        <taxon>Caldithrix</taxon>
    </lineage>
</organism>